<dbReference type="InterPro" id="IPR021313">
    <property type="entry name" value="DUF2909"/>
</dbReference>
<dbReference type="STRING" id="857265.WG78_20465"/>
<protein>
    <recommendedName>
        <fullName evidence="4">DUF2909 domain-containing protein</fullName>
    </recommendedName>
</protein>
<organism evidence="2 3">
    <name type="scientific">Amantichitinum ursilacus</name>
    <dbReference type="NCBI Taxonomy" id="857265"/>
    <lineage>
        <taxon>Bacteria</taxon>
        <taxon>Pseudomonadati</taxon>
        <taxon>Pseudomonadota</taxon>
        <taxon>Betaproteobacteria</taxon>
        <taxon>Neisseriales</taxon>
        <taxon>Chitinibacteraceae</taxon>
        <taxon>Amantichitinum</taxon>
    </lineage>
</organism>
<dbReference type="Proteomes" id="UP000037939">
    <property type="component" value="Unassembled WGS sequence"/>
</dbReference>
<proteinExistence type="predicted"/>
<dbReference type="RefSeq" id="WP_053939665.1">
    <property type="nucleotide sequence ID" value="NZ_LAQT01000037.1"/>
</dbReference>
<accession>A0A0N0GKV5</accession>
<keyword evidence="1" id="KW-0812">Transmembrane</keyword>
<evidence type="ECO:0000313" key="2">
    <source>
        <dbReference type="EMBL" id="KPC49306.1"/>
    </source>
</evidence>
<keyword evidence="1" id="KW-1133">Transmembrane helix</keyword>
<comment type="caution">
    <text evidence="2">The sequence shown here is derived from an EMBL/GenBank/DDBJ whole genome shotgun (WGS) entry which is preliminary data.</text>
</comment>
<dbReference type="Pfam" id="PF11137">
    <property type="entry name" value="DUF2909"/>
    <property type="match status" value="1"/>
</dbReference>
<feature type="transmembrane region" description="Helical" evidence="1">
    <location>
        <begin position="37"/>
        <end position="59"/>
    </location>
</feature>
<reference evidence="2 3" key="1">
    <citation type="submission" date="2015-07" db="EMBL/GenBank/DDBJ databases">
        <title>Draft genome sequence of the Amantichitinum ursilacus IGB-41, a new chitin-degrading bacterium.</title>
        <authorList>
            <person name="Kirstahler P."/>
            <person name="Guenther M."/>
            <person name="Grumaz C."/>
            <person name="Rupp S."/>
            <person name="Zibek S."/>
            <person name="Sohn K."/>
        </authorList>
    </citation>
    <scope>NUCLEOTIDE SEQUENCE [LARGE SCALE GENOMIC DNA]</scope>
    <source>
        <strain evidence="2 3">IGB-41</strain>
    </source>
</reference>
<sequence>MKIVIALLLLVVLFALGRALLQLVRGPSGSPALVRSLTIRIAVSVCLFILLLLAWYFGLLQPHAA</sequence>
<name>A0A0N0GKV5_9NEIS</name>
<dbReference type="OrthoDB" id="8687573at2"/>
<gene>
    <name evidence="2" type="ORF">WG78_20465</name>
</gene>
<keyword evidence="1" id="KW-0472">Membrane</keyword>
<keyword evidence="3" id="KW-1185">Reference proteome</keyword>
<dbReference type="AlphaFoldDB" id="A0A0N0GKV5"/>
<dbReference type="EMBL" id="LAQT01000037">
    <property type="protein sequence ID" value="KPC49306.1"/>
    <property type="molecule type" value="Genomic_DNA"/>
</dbReference>
<evidence type="ECO:0008006" key="4">
    <source>
        <dbReference type="Google" id="ProtNLM"/>
    </source>
</evidence>
<evidence type="ECO:0000313" key="3">
    <source>
        <dbReference type="Proteomes" id="UP000037939"/>
    </source>
</evidence>
<evidence type="ECO:0000256" key="1">
    <source>
        <dbReference type="SAM" id="Phobius"/>
    </source>
</evidence>